<protein>
    <submittedName>
        <fullName evidence="1">Uncharacterized protein</fullName>
    </submittedName>
</protein>
<reference evidence="1 2" key="1">
    <citation type="journal article" date="2019" name="Nat. Ecol. Evol.">
        <title>Megaphylogeny resolves global patterns of mushroom evolution.</title>
        <authorList>
            <person name="Varga T."/>
            <person name="Krizsan K."/>
            <person name="Foldi C."/>
            <person name="Dima B."/>
            <person name="Sanchez-Garcia M."/>
            <person name="Sanchez-Ramirez S."/>
            <person name="Szollosi G.J."/>
            <person name="Szarkandi J.G."/>
            <person name="Papp V."/>
            <person name="Albert L."/>
            <person name="Andreopoulos W."/>
            <person name="Angelini C."/>
            <person name="Antonin V."/>
            <person name="Barry K.W."/>
            <person name="Bougher N.L."/>
            <person name="Buchanan P."/>
            <person name="Buyck B."/>
            <person name="Bense V."/>
            <person name="Catcheside P."/>
            <person name="Chovatia M."/>
            <person name="Cooper J."/>
            <person name="Damon W."/>
            <person name="Desjardin D."/>
            <person name="Finy P."/>
            <person name="Geml J."/>
            <person name="Haridas S."/>
            <person name="Hughes K."/>
            <person name="Justo A."/>
            <person name="Karasinski D."/>
            <person name="Kautmanova I."/>
            <person name="Kiss B."/>
            <person name="Kocsube S."/>
            <person name="Kotiranta H."/>
            <person name="LaButti K.M."/>
            <person name="Lechner B.E."/>
            <person name="Liimatainen K."/>
            <person name="Lipzen A."/>
            <person name="Lukacs Z."/>
            <person name="Mihaltcheva S."/>
            <person name="Morgado L.N."/>
            <person name="Niskanen T."/>
            <person name="Noordeloos M.E."/>
            <person name="Ohm R.A."/>
            <person name="Ortiz-Santana B."/>
            <person name="Ovrebo C."/>
            <person name="Racz N."/>
            <person name="Riley R."/>
            <person name="Savchenko A."/>
            <person name="Shiryaev A."/>
            <person name="Soop K."/>
            <person name="Spirin V."/>
            <person name="Szebenyi C."/>
            <person name="Tomsovsky M."/>
            <person name="Tulloss R.E."/>
            <person name="Uehling J."/>
            <person name="Grigoriev I.V."/>
            <person name="Vagvolgyi C."/>
            <person name="Papp T."/>
            <person name="Martin F.M."/>
            <person name="Miettinen O."/>
            <person name="Hibbett D.S."/>
            <person name="Nagy L.G."/>
        </authorList>
    </citation>
    <scope>NUCLEOTIDE SEQUENCE [LARGE SCALE GENOMIC DNA]</scope>
    <source>
        <strain evidence="1 2">NL-1719</strain>
    </source>
</reference>
<organism evidence="1 2">
    <name type="scientific">Pluteus cervinus</name>
    <dbReference type="NCBI Taxonomy" id="181527"/>
    <lineage>
        <taxon>Eukaryota</taxon>
        <taxon>Fungi</taxon>
        <taxon>Dikarya</taxon>
        <taxon>Basidiomycota</taxon>
        <taxon>Agaricomycotina</taxon>
        <taxon>Agaricomycetes</taxon>
        <taxon>Agaricomycetidae</taxon>
        <taxon>Agaricales</taxon>
        <taxon>Pluteineae</taxon>
        <taxon>Pluteaceae</taxon>
        <taxon>Pluteus</taxon>
    </lineage>
</organism>
<gene>
    <name evidence="1" type="ORF">BDN72DRAFT_771878</name>
</gene>
<name>A0ACD3AL85_9AGAR</name>
<keyword evidence="2" id="KW-1185">Reference proteome</keyword>
<evidence type="ECO:0000313" key="2">
    <source>
        <dbReference type="Proteomes" id="UP000308600"/>
    </source>
</evidence>
<sequence length="181" mass="20550">MAVRHYFEGTQAMALMLSEAFRVAFPDYHTKYQKAFEAGVWYDEDPGPWLGRAIVWKLQVRPHVDGLDDGPTAAFNCGSYYDGPMYLPDLGLKLAYAPGDVLIFMSGQLYHAVGDWKPKSHPTLTPGRIGNVFFFPRAAYDVLEGRPAAWNRRTMTGTFPDSKSGTNYLREMFNKIKSRFH</sequence>
<accession>A0ACD3AL85</accession>
<dbReference type="EMBL" id="ML208403">
    <property type="protein sequence ID" value="TFK66520.1"/>
    <property type="molecule type" value="Genomic_DNA"/>
</dbReference>
<evidence type="ECO:0000313" key="1">
    <source>
        <dbReference type="EMBL" id="TFK66520.1"/>
    </source>
</evidence>
<proteinExistence type="predicted"/>
<dbReference type="Proteomes" id="UP000308600">
    <property type="component" value="Unassembled WGS sequence"/>
</dbReference>